<dbReference type="GO" id="GO:0046872">
    <property type="term" value="F:metal ion binding"/>
    <property type="evidence" value="ECO:0007669"/>
    <property type="project" value="UniProtKB-KW"/>
</dbReference>
<evidence type="ECO:0000259" key="4">
    <source>
        <dbReference type="PROSITE" id="PS51891"/>
    </source>
</evidence>
<accession>A0AAJ0HIA1</accession>
<evidence type="ECO:0000256" key="3">
    <source>
        <dbReference type="ARBA" id="ARBA00022833"/>
    </source>
</evidence>
<name>A0AAJ0HIA1_9PEZI</name>
<keyword evidence="3" id="KW-0862">Zinc</keyword>
<sequence>MSDTLKTYRGNCHCGGFIFEAKTHEIKSAIGCNCSNCTRKAYLWMFLPPSAVTVIKDEGLLAEFVCGPHKSIHKFCSRCGTSVLADNQAYRAGTAVNARTLQNLDIWHIEVDMHCGAAIYPPWVPPVYSGPDPASNFEEGGKEYHGSCRCGAVQAAIRLPSPLDDTYDGLVVECNCSICQRGGYIWIYPKTRQLALTGADNLTGYAFGNKVWRKMFCKTCGTHMMTDWNVEMTDEEFAALPEDVRAYHNPKREYRPFNVRVLVDFDPLALKTERFAGWDELGPSYVNP</sequence>
<dbReference type="Pfam" id="PF04828">
    <property type="entry name" value="GFA"/>
    <property type="match status" value="2"/>
</dbReference>
<dbReference type="Proteomes" id="UP001275084">
    <property type="component" value="Unassembled WGS sequence"/>
</dbReference>
<dbReference type="PANTHER" id="PTHR28620:SF1">
    <property type="entry name" value="CENP-V_GFA DOMAIN-CONTAINING PROTEIN"/>
    <property type="match status" value="1"/>
</dbReference>
<reference evidence="5" key="2">
    <citation type="submission" date="2023-06" db="EMBL/GenBank/DDBJ databases">
        <authorList>
            <consortium name="Lawrence Berkeley National Laboratory"/>
            <person name="Haridas S."/>
            <person name="Hensen N."/>
            <person name="Bonometti L."/>
            <person name="Westerberg I."/>
            <person name="Brannstrom I.O."/>
            <person name="Guillou S."/>
            <person name="Cros-Aarteil S."/>
            <person name="Calhoun S."/>
            <person name="Kuo A."/>
            <person name="Mondo S."/>
            <person name="Pangilinan J."/>
            <person name="Riley R."/>
            <person name="Labutti K."/>
            <person name="Andreopoulos B."/>
            <person name="Lipzen A."/>
            <person name="Chen C."/>
            <person name="Yanf M."/>
            <person name="Daum C."/>
            <person name="Ng V."/>
            <person name="Clum A."/>
            <person name="Steindorff A."/>
            <person name="Ohm R."/>
            <person name="Martin F."/>
            <person name="Silar P."/>
            <person name="Natvig D."/>
            <person name="Lalanne C."/>
            <person name="Gautier V."/>
            <person name="Ament-Velasquez S.L."/>
            <person name="Kruys A."/>
            <person name="Hutchinson M.I."/>
            <person name="Powell A.J."/>
            <person name="Barry K."/>
            <person name="Miller A.N."/>
            <person name="Grigoriev I.V."/>
            <person name="Debuchy R."/>
            <person name="Gladieux P."/>
            <person name="Thoren M.H."/>
            <person name="Johannesson H."/>
        </authorList>
    </citation>
    <scope>NUCLEOTIDE SEQUENCE</scope>
    <source>
        <strain evidence="5">CBS 955.72</strain>
    </source>
</reference>
<organism evidence="5 6">
    <name type="scientific">Lasiosphaeria hispida</name>
    <dbReference type="NCBI Taxonomy" id="260671"/>
    <lineage>
        <taxon>Eukaryota</taxon>
        <taxon>Fungi</taxon>
        <taxon>Dikarya</taxon>
        <taxon>Ascomycota</taxon>
        <taxon>Pezizomycotina</taxon>
        <taxon>Sordariomycetes</taxon>
        <taxon>Sordariomycetidae</taxon>
        <taxon>Sordariales</taxon>
        <taxon>Lasiosphaeriaceae</taxon>
        <taxon>Lasiosphaeria</taxon>
    </lineage>
</organism>
<keyword evidence="2" id="KW-0479">Metal-binding</keyword>
<feature type="domain" description="CENP-V/GFA" evidence="4">
    <location>
        <begin position="144"/>
        <end position="258"/>
    </location>
</feature>
<evidence type="ECO:0000313" key="6">
    <source>
        <dbReference type="Proteomes" id="UP001275084"/>
    </source>
</evidence>
<reference evidence="5" key="1">
    <citation type="journal article" date="2023" name="Mol. Phylogenet. Evol.">
        <title>Genome-scale phylogeny and comparative genomics of the fungal order Sordariales.</title>
        <authorList>
            <person name="Hensen N."/>
            <person name="Bonometti L."/>
            <person name="Westerberg I."/>
            <person name="Brannstrom I.O."/>
            <person name="Guillou S."/>
            <person name="Cros-Aarteil S."/>
            <person name="Calhoun S."/>
            <person name="Haridas S."/>
            <person name="Kuo A."/>
            <person name="Mondo S."/>
            <person name="Pangilinan J."/>
            <person name="Riley R."/>
            <person name="LaButti K."/>
            <person name="Andreopoulos B."/>
            <person name="Lipzen A."/>
            <person name="Chen C."/>
            <person name="Yan M."/>
            <person name="Daum C."/>
            <person name="Ng V."/>
            <person name="Clum A."/>
            <person name="Steindorff A."/>
            <person name="Ohm R.A."/>
            <person name="Martin F."/>
            <person name="Silar P."/>
            <person name="Natvig D.O."/>
            <person name="Lalanne C."/>
            <person name="Gautier V."/>
            <person name="Ament-Velasquez S.L."/>
            <person name="Kruys A."/>
            <person name="Hutchinson M.I."/>
            <person name="Powell A.J."/>
            <person name="Barry K."/>
            <person name="Miller A.N."/>
            <person name="Grigoriev I.V."/>
            <person name="Debuchy R."/>
            <person name="Gladieux P."/>
            <person name="Hiltunen Thoren M."/>
            <person name="Johannesson H."/>
        </authorList>
    </citation>
    <scope>NUCLEOTIDE SEQUENCE</scope>
    <source>
        <strain evidence="5">CBS 955.72</strain>
    </source>
</reference>
<comment type="similarity">
    <text evidence="1">Belongs to the Gfa family.</text>
</comment>
<dbReference type="Gene3D" id="2.170.150.70">
    <property type="match status" value="2"/>
</dbReference>
<dbReference type="SUPFAM" id="SSF51316">
    <property type="entry name" value="Mss4-like"/>
    <property type="match status" value="2"/>
</dbReference>
<protein>
    <submittedName>
        <fullName evidence="5">Mss4-like protein</fullName>
    </submittedName>
</protein>
<dbReference type="PROSITE" id="PS51891">
    <property type="entry name" value="CENP_V_GFA"/>
    <property type="match status" value="2"/>
</dbReference>
<evidence type="ECO:0000256" key="2">
    <source>
        <dbReference type="ARBA" id="ARBA00022723"/>
    </source>
</evidence>
<feature type="domain" description="CENP-V/GFA" evidence="4">
    <location>
        <begin position="8"/>
        <end position="108"/>
    </location>
</feature>
<dbReference type="InterPro" id="IPR052355">
    <property type="entry name" value="CENP-V-like"/>
</dbReference>
<comment type="caution">
    <text evidence="5">The sequence shown here is derived from an EMBL/GenBank/DDBJ whole genome shotgun (WGS) entry which is preliminary data.</text>
</comment>
<dbReference type="AlphaFoldDB" id="A0AAJ0HIA1"/>
<dbReference type="InterPro" id="IPR006913">
    <property type="entry name" value="CENP-V/GFA"/>
</dbReference>
<evidence type="ECO:0000256" key="1">
    <source>
        <dbReference type="ARBA" id="ARBA00005495"/>
    </source>
</evidence>
<dbReference type="EMBL" id="JAUIQD010000004">
    <property type="protein sequence ID" value="KAK3353193.1"/>
    <property type="molecule type" value="Genomic_DNA"/>
</dbReference>
<dbReference type="InterPro" id="IPR011057">
    <property type="entry name" value="Mss4-like_sf"/>
</dbReference>
<keyword evidence="6" id="KW-1185">Reference proteome</keyword>
<gene>
    <name evidence="5" type="ORF">B0T25DRAFT_204376</name>
</gene>
<evidence type="ECO:0000313" key="5">
    <source>
        <dbReference type="EMBL" id="KAK3353193.1"/>
    </source>
</evidence>
<dbReference type="PANTHER" id="PTHR28620">
    <property type="entry name" value="CENTROMERE PROTEIN V"/>
    <property type="match status" value="1"/>
</dbReference>
<proteinExistence type="inferred from homology"/>
<dbReference type="GO" id="GO:0016846">
    <property type="term" value="F:carbon-sulfur lyase activity"/>
    <property type="evidence" value="ECO:0007669"/>
    <property type="project" value="InterPro"/>
</dbReference>